<feature type="region of interest" description="Disordered" evidence="3">
    <location>
        <begin position="186"/>
        <end position="245"/>
    </location>
</feature>
<organism evidence="4">
    <name type="scientific">Cladocopium goreaui</name>
    <dbReference type="NCBI Taxonomy" id="2562237"/>
    <lineage>
        <taxon>Eukaryota</taxon>
        <taxon>Sar</taxon>
        <taxon>Alveolata</taxon>
        <taxon>Dinophyceae</taxon>
        <taxon>Suessiales</taxon>
        <taxon>Symbiodiniaceae</taxon>
        <taxon>Cladocopium</taxon>
    </lineage>
</organism>
<keyword evidence="7" id="KW-1185">Reference proteome</keyword>
<gene>
    <name evidence="4" type="ORF">C1SCF055_LOCUS43950</name>
</gene>
<reference evidence="5" key="2">
    <citation type="submission" date="2024-04" db="EMBL/GenBank/DDBJ databases">
        <authorList>
            <person name="Chen Y."/>
            <person name="Shah S."/>
            <person name="Dougan E. K."/>
            <person name="Thang M."/>
            <person name="Chan C."/>
        </authorList>
    </citation>
    <scope>NUCLEOTIDE SEQUENCE [LARGE SCALE GENOMIC DNA]</scope>
</reference>
<dbReference type="OrthoDB" id="6596655at2759"/>
<dbReference type="Gene3D" id="1.25.40.20">
    <property type="entry name" value="Ankyrin repeat-containing domain"/>
    <property type="match status" value="2"/>
</dbReference>
<dbReference type="AlphaFoldDB" id="A0A9P1GR03"/>
<keyword evidence="2" id="KW-0040">ANK repeat</keyword>
<feature type="compositionally biased region" description="Acidic residues" evidence="3">
    <location>
        <begin position="217"/>
        <end position="229"/>
    </location>
</feature>
<feature type="region of interest" description="Disordered" evidence="3">
    <location>
        <begin position="339"/>
        <end position="389"/>
    </location>
</feature>
<feature type="region of interest" description="Disordered" evidence="3">
    <location>
        <begin position="258"/>
        <end position="307"/>
    </location>
</feature>
<dbReference type="EMBL" id="CAMXCT020006751">
    <property type="protein sequence ID" value="CAL1172827.1"/>
    <property type="molecule type" value="Genomic_DNA"/>
</dbReference>
<dbReference type="Proteomes" id="UP001152797">
    <property type="component" value="Unassembled WGS sequence"/>
</dbReference>
<feature type="compositionally biased region" description="Acidic residues" evidence="3">
    <location>
        <begin position="188"/>
        <end position="197"/>
    </location>
</feature>
<evidence type="ECO:0000313" key="5">
    <source>
        <dbReference type="EMBL" id="CAL1172827.1"/>
    </source>
</evidence>
<dbReference type="SUPFAM" id="SSF48403">
    <property type="entry name" value="Ankyrin repeat"/>
    <property type="match status" value="1"/>
</dbReference>
<reference evidence="4" key="1">
    <citation type="submission" date="2022-10" db="EMBL/GenBank/DDBJ databases">
        <authorList>
            <person name="Chen Y."/>
            <person name="Dougan E. K."/>
            <person name="Chan C."/>
            <person name="Rhodes N."/>
            <person name="Thang M."/>
        </authorList>
    </citation>
    <scope>NUCLEOTIDE SEQUENCE</scope>
</reference>
<dbReference type="PANTHER" id="PTHR24171">
    <property type="entry name" value="ANKYRIN REPEAT DOMAIN-CONTAINING PROTEIN 39-RELATED"/>
    <property type="match status" value="1"/>
</dbReference>
<feature type="compositionally biased region" description="Basic and acidic residues" evidence="3">
    <location>
        <begin position="273"/>
        <end position="292"/>
    </location>
</feature>
<evidence type="ECO:0000256" key="2">
    <source>
        <dbReference type="ARBA" id="ARBA00023043"/>
    </source>
</evidence>
<dbReference type="PANTHER" id="PTHR24171:SF9">
    <property type="entry name" value="ANKYRIN REPEAT DOMAIN-CONTAINING PROTEIN 39"/>
    <property type="match status" value="1"/>
</dbReference>
<evidence type="ECO:0000256" key="1">
    <source>
        <dbReference type="ARBA" id="ARBA00022737"/>
    </source>
</evidence>
<accession>A0A9P1GR03</accession>
<name>A0A9P1GR03_9DINO</name>
<feature type="region of interest" description="Disordered" evidence="3">
    <location>
        <begin position="142"/>
        <end position="172"/>
    </location>
</feature>
<comment type="caution">
    <text evidence="4">The sequence shown here is derived from an EMBL/GenBank/DDBJ whole genome shotgun (WGS) entry which is preliminary data.</text>
</comment>
<dbReference type="EMBL" id="CAMXCT010006751">
    <property type="protein sequence ID" value="CAI4019452.1"/>
    <property type="molecule type" value="Genomic_DNA"/>
</dbReference>
<feature type="compositionally biased region" description="Basic and acidic residues" evidence="3">
    <location>
        <begin position="380"/>
        <end position="389"/>
    </location>
</feature>
<keyword evidence="1" id="KW-0677">Repeat</keyword>
<sequence length="389" mass="41511">MARLLLQARADPNDRDAKGVCVLHSASFDGLGDLCQSLLKARADANAADQHGQTAFFFAPSSKVCDVLLEGKADVNAVNQKGQSALHLASRAGLSEVLHWMAPRVSHEVMELRDVHGATAAYYARHAGIGYDFLRHKFSAEAAGEDKSEKRTGRNNLEPVESQARERTRSSWTSLARRDLALAPVLEDQLDGEEEEVPVATAAADVEEVPVATAAADVEETPEAPETPEAELPGSSTTVPPEEHQELQALDMEVTSCFLEDCPESPKALETSLAEHEPKEETSTLEAPDRSAPEGSSPASSLERADQMVTWEEDCGCPGFALTASTADLSLVDSPVAEAVGDGNSVASDVSDTASPGKAARSKRRSSRGSLNQVFLRPLDPLKAEKTES</sequence>
<feature type="compositionally biased region" description="Basic and acidic residues" evidence="3">
    <location>
        <begin position="142"/>
        <end position="152"/>
    </location>
</feature>
<dbReference type="EMBL" id="CAMXCT030006751">
    <property type="protein sequence ID" value="CAL4806764.1"/>
    <property type="molecule type" value="Genomic_DNA"/>
</dbReference>
<proteinExistence type="predicted"/>
<evidence type="ECO:0000313" key="7">
    <source>
        <dbReference type="Proteomes" id="UP001152797"/>
    </source>
</evidence>
<dbReference type="InterPro" id="IPR036770">
    <property type="entry name" value="Ankyrin_rpt-contain_sf"/>
</dbReference>
<feature type="compositionally biased region" description="Polar residues" evidence="3">
    <location>
        <begin position="345"/>
        <end position="354"/>
    </location>
</feature>
<protein>
    <submittedName>
        <fullName evidence="6">Ankyrin repeat domain-containing protein 36C</fullName>
    </submittedName>
</protein>
<evidence type="ECO:0000313" key="6">
    <source>
        <dbReference type="EMBL" id="CAL4806764.1"/>
    </source>
</evidence>
<evidence type="ECO:0000313" key="4">
    <source>
        <dbReference type="EMBL" id="CAI4019452.1"/>
    </source>
</evidence>
<feature type="compositionally biased region" description="Low complexity" evidence="3">
    <location>
        <begin position="198"/>
        <end position="216"/>
    </location>
</feature>
<evidence type="ECO:0000256" key="3">
    <source>
        <dbReference type="SAM" id="MobiDB-lite"/>
    </source>
</evidence>